<dbReference type="CDD" id="cd00033">
    <property type="entry name" value="CCP"/>
    <property type="match status" value="1"/>
</dbReference>
<dbReference type="OrthoDB" id="9936131at2759"/>
<dbReference type="GO" id="GO:0007219">
    <property type="term" value="P:Notch signaling pathway"/>
    <property type="evidence" value="ECO:0007669"/>
    <property type="project" value="TreeGrafter"/>
</dbReference>
<dbReference type="AlphaFoldDB" id="A0A7N5ZSL5"/>
<evidence type="ECO:0000256" key="1">
    <source>
        <dbReference type="ARBA" id="ARBA00023157"/>
    </source>
</evidence>
<evidence type="ECO:0000313" key="4">
    <source>
        <dbReference type="Proteomes" id="UP000265040"/>
    </source>
</evidence>
<evidence type="ECO:0000259" key="2">
    <source>
        <dbReference type="Pfam" id="PF00084"/>
    </source>
</evidence>
<evidence type="ECO:0000313" key="3">
    <source>
        <dbReference type="Ensembl" id="ENSATEP00000037961.1"/>
    </source>
</evidence>
<keyword evidence="4" id="KW-1185">Reference proteome</keyword>
<organism evidence="3 4">
    <name type="scientific">Anabas testudineus</name>
    <name type="common">Climbing perch</name>
    <name type="synonym">Anthias testudineus</name>
    <dbReference type="NCBI Taxonomy" id="64144"/>
    <lineage>
        <taxon>Eukaryota</taxon>
        <taxon>Metazoa</taxon>
        <taxon>Chordata</taxon>
        <taxon>Craniata</taxon>
        <taxon>Vertebrata</taxon>
        <taxon>Euteleostomi</taxon>
        <taxon>Actinopterygii</taxon>
        <taxon>Neopterygii</taxon>
        <taxon>Teleostei</taxon>
        <taxon>Neoteleostei</taxon>
        <taxon>Acanthomorphata</taxon>
        <taxon>Anabantaria</taxon>
        <taxon>Anabantiformes</taxon>
        <taxon>Anabantoidei</taxon>
        <taxon>Anabantidae</taxon>
        <taxon>Anabas</taxon>
    </lineage>
</organism>
<protein>
    <recommendedName>
        <fullName evidence="2">Sushi domain-containing protein</fullName>
    </recommendedName>
</protein>
<name>A0A7N5ZSL5_ANATE</name>
<reference evidence="3" key="2">
    <citation type="submission" date="2025-08" db="UniProtKB">
        <authorList>
            <consortium name="Ensembl"/>
        </authorList>
    </citation>
    <scope>IDENTIFICATION</scope>
</reference>
<dbReference type="PANTHER" id="PTHR32493:SF0">
    <property type="entry name" value="SUSHI DOMAIN-CONTAINING PROTEIN 5"/>
    <property type="match status" value="1"/>
</dbReference>
<reference evidence="3" key="3">
    <citation type="submission" date="2025-09" db="UniProtKB">
        <authorList>
            <consortium name="Ensembl"/>
        </authorList>
    </citation>
    <scope>IDENTIFICATION</scope>
</reference>
<dbReference type="Proteomes" id="UP000265040">
    <property type="component" value="Chromosome 11"/>
</dbReference>
<keyword evidence="1" id="KW-1015">Disulfide bond</keyword>
<dbReference type="InterPro" id="IPR000436">
    <property type="entry name" value="Sushi_SCR_CCP_dom"/>
</dbReference>
<dbReference type="InParanoid" id="A0A7N5ZSL5"/>
<accession>A0A7N5ZSL5</accession>
<dbReference type="Pfam" id="PF00084">
    <property type="entry name" value="Sushi"/>
    <property type="match status" value="1"/>
</dbReference>
<sequence>PHFPKTPLPPHVESFPFLTFNASLCFSLADVPCGDPPSFPNARLQGHTGFDMGDELLYTCVPGYVMPSGQTCVSLCVSSDESEVHIDYEDTFTVSDGGAERHD</sequence>
<feature type="domain" description="Sushi" evidence="2">
    <location>
        <begin position="33"/>
        <end position="74"/>
    </location>
</feature>
<dbReference type="InterPro" id="IPR053298">
    <property type="entry name" value="Sushi_domain_protein"/>
</dbReference>
<dbReference type="PANTHER" id="PTHR32493">
    <property type="entry name" value="SUSHI DOMAIN-CONTAINING PROTEIN 5"/>
    <property type="match status" value="1"/>
</dbReference>
<dbReference type="Gene3D" id="2.10.70.10">
    <property type="entry name" value="Complement Module, domain 1"/>
    <property type="match status" value="1"/>
</dbReference>
<dbReference type="InterPro" id="IPR035976">
    <property type="entry name" value="Sushi/SCR/CCP_sf"/>
</dbReference>
<dbReference type="SUPFAM" id="SSF57535">
    <property type="entry name" value="Complement control module/SCR domain"/>
    <property type="match status" value="1"/>
</dbReference>
<dbReference type="Ensembl" id="ENSATET00000062919.1">
    <property type="protein sequence ID" value="ENSATEP00000037961.1"/>
    <property type="gene ID" value="ENSATEG00000029627.1"/>
</dbReference>
<proteinExistence type="predicted"/>
<reference evidence="3" key="1">
    <citation type="submission" date="2021-04" db="EMBL/GenBank/DDBJ databases">
        <authorList>
            <consortium name="Wellcome Sanger Institute Data Sharing"/>
        </authorList>
    </citation>
    <scope>NUCLEOTIDE SEQUENCE [LARGE SCALE GENOMIC DNA]</scope>
</reference>